<feature type="region of interest" description="Disordered" evidence="3">
    <location>
        <begin position="801"/>
        <end position="841"/>
    </location>
</feature>
<evidence type="ECO:0008006" key="6">
    <source>
        <dbReference type="Google" id="ProtNLM"/>
    </source>
</evidence>
<accession>A0A8X8DBX8</accession>
<evidence type="ECO:0000256" key="3">
    <source>
        <dbReference type="SAM" id="MobiDB-lite"/>
    </source>
</evidence>
<reference evidence="4" key="1">
    <citation type="journal article" date="2020" name="bioRxiv">
        <title>Hybrid origin of Populus tomentosa Carr. identified through genome sequencing and phylogenomic analysis.</title>
        <authorList>
            <person name="An X."/>
            <person name="Gao K."/>
            <person name="Chen Z."/>
            <person name="Li J."/>
            <person name="Yang X."/>
            <person name="Yang X."/>
            <person name="Zhou J."/>
            <person name="Guo T."/>
            <person name="Zhao T."/>
            <person name="Huang S."/>
            <person name="Miao D."/>
            <person name="Khan W.U."/>
            <person name="Rao P."/>
            <person name="Ye M."/>
            <person name="Lei B."/>
            <person name="Liao W."/>
            <person name="Wang J."/>
            <person name="Ji L."/>
            <person name="Li Y."/>
            <person name="Guo B."/>
            <person name="Mustafa N.S."/>
            <person name="Li S."/>
            <person name="Yun Q."/>
            <person name="Keller S.R."/>
            <person name="Mao J."/>
            <person name="Zhang R."/>
            <person name="Strauss S.H."/>
        </authorList>
    </citation>
    <scope>NUCLEOTIDE SEQUENCE</scope>
    <source>
        <strain evidence="4">GM15</strain>
        <tissue evidence="4">Leaf</tissue>
    </source>
</reference>
<dbReference type="Proteomes" id="UP000886885">
    <property type="component" value="Chromosome 2A"/>
</dbReference>
<evidence type="ECO:0000256" key="1">
    <source>
        <dbReference type="ARBA" id="ARBA00023054"/>
    </source>
</evidence>
<dbReference type="PANTHER" id="PTHR23160">
    <property type="entry name" value="SYNAPTONEMAL COMPLEX PROTEIN-RELATED"/>
    <property type="match status" value="1"/>
</dbReference>
<protein>
    <recommendedName>
        <fullName evidence="6">Myosin heavy chain-related protein</fullName>
    </recommendedName>
</protein>
<evidence type="ECO:0000313" key="4">
    <source>
        <dbReference type="EMBL" id="KAG6786275.1"/>
    </source>
</evidence>
<feature type="coiled-coil region" evidence="2">
    <location>
        <begin position="80"/>
        <end position="205"/>
    </location>
</feature>
<organism evidence="4 5">
    <name type="scientific">Populus tomentosa</name>
    <name type="common">Chinese white poplar</name>
    <dbReference type="NCBI Taxonomy" id="118781"/>
    <lineage>
        <taxon>Eukaryota</taxon>
        <taxon>Viridiplantae</taxon>
        <taxon>Streptophyta</taxon>
        <taxon>Embryophyta</taxon>
        <taxon>Tracheophyta</taxon>
        <taxon>Spermatophyta</taxon>
        <taxon>Magnoliopsida</taxon>
        <taxon>eudicotyledons</taxon>
        <taxon>Gunneridae</taxon>
        <taxon>Pentapetalae</taxon>
        <taxon>rosids</taxon>
        <taxon>fabids</taxon>
        <taxon>Malpighiales</taxon>
        <taxon>Salicaceae</taxon>
        <taxon>Saliceae</taxon>
        <taxon>Populus</taxon>
    </lineage>
</organism>
<feature type="coiled-coil region" evidence="2">
    <location>
        <begin position="444"/>
        <end position="577"/>
    </location>
</feature>
<dbReference type="OrthoDB" id="783434at2759"/>
<dbReference type="GO" id="GO:0007131">
    <property type="term" value="P:reciprocal meiotic recombination"/>
    <property type="evidence" value="ECO:0007669"/>
    <property type="project" value="TreeGrafter"/>
</dbReference>
<feature type="compositionally biased region" description="Basic and acidic residues" evidence="3">
    <location>
        <begin position="801"/>
        <end position="816"/>
    </location>
</feature>
<feature type="region of interest" description="Disordered" evidence="3">
    <location>
        <begin position="900"/>
        <end position="965"/>
    </location>
</feature>
<evidence type="ECO:0000313" key="5">
    <source>
        <dbReference type="Proteomes" id="UP000886885"/>
    </source>
</evidence>
<dbReference type="PANTHER" id="PTHR23160:SF3">
    <property type="entry name" value="SYNAPTONEMAL COMPLEX PROTEIN 1-RELATED"/>
    <property type="match status" value="1"/>
</dbReference>
<evidence type="ECO:0000256" key="2">
    <source>
        <dbReference type="SAM" id="Coils"/>
    </source>
</evidence>
<keyword evidence="1 2" id="KW-0175">Coiled coil</keyword>
<sequence length="965" mass="110518">MQSVIDFKMQKLGFPSMKTLDQFKSLSGSAKNFSFNSRPSTDSSHSTASGSFANLKITAEKLVKEQASVKTDLGMANTKLKKSMEHIHVLEDKLQNAFNENAKLKVKQKEDEKLWKGLESKFSSTKTLCDQLTETLQNLAGQVQDAEKDKEFFEGKLSASSNGIDYLNQQLNDLSVKLGSAEETIRTRERELQELEIKKEERNKIYIEELRQNTSLIEEKGGKRKHEITVSDLGVEFLFNNVDFLLVVRTRFQFCCNASSDMSLYSILGIPSDADSAHIGIFRISATSSEPMLKSASHTYAMLKKFETTVAANRLATEDLNSKLEEMNHELRLKGDKINSLMTTQENLAKEKSDHQSRSNDFANRLAISLQEIENLEGFLHVLAAQLVELDKQSLTFTTKFDQLNSLYDSCFKLAQQERELAVKHVQRQYDQLHDQSLSVKSEKDAMKLVNKELNDKIIELQKSQESIMAQLSEESQSAKERIQSLESEAEMLMSKKKETEMLVSKLEEKIDTLSEGSRSSENKMQDLLLKISALEIENKDNAERLQDEIQRKEEEIDSLRKESEKHEQHLDSLEKQVCQLHSVLEEKEQLIVQNKEREKKLGDQITENQALMTAAESKLTKAKKQHDMMLESKQLELSRHLKEISQRNDEAINNIRKKYEMEKLEIVNMEKEKADKIVLEMERKCDQKLVQCKEESRRQMMCVQGEHAALVLGIQQERDRKEISLKATHSEELKCAQLQAENELREKIIEVGNEHEVQMKALRCQHEDECGKLQEELDLQKSKEDRQRALLHLQWKVMSDKPQEDPEVNSKKKEYSVSSVKMRGPGGAKRSHNSLGSLQNEKKDSLCLKATQTPVTKLLKKVETPNSGSVMVIPKHHKKVTRHEYEVETNNGRTITKRRKTKSTVMFEDPRKHERTRTNTPKARTPRSVAKGHKGGDRSHPSTIGDLFMEGSLNPYADDPYAFG</sequence>
<name>A0A8X8DBX8_POPTO</name>
<proteinExistence type="predicted"/>
<dbReference type="AlphaFoldDB" id="A0A8X8DBX8"/>
<comment type="caution">
    <text evidence="4">The sequence shown here is derived from an EMBL/GenBank/DDBJ whole genome shotgun (WGS) entry which is preliminary data.</text>
</comment>
<keyword evidence="5" id="KW-1185">Reference proteome</keyword>
<dbReference type="EMBL" id="JAAWWB010000003">
    <property type="protein sequence ID" value="KAG6786275.1"/>
    <property type="molecule type" value="Genomic_DNA"/>
</dbReference>
<gene>
    <name evidence="4" type="ORF">POTOM_007873</name>
</gene>